<dbReference type="Proteomes" id="UP000574390">
    <property type="component" value="Unassembled WGS sequence"/>
</dbReference>
<gene>
    <name evidence="1" type="ORF">FOZ62_009978</name>
</gene>
<evidence type="ECO:0000313" key="2">
    <source>
        <dbReference type="Proteomes" id="UP000574390"/>
    </source>
</evidence>
<comment type="caution">
    <text evidence="1">The sequence shown here is derived from an EMBL/GenBank/DDBJ whole genome shotgun (WGS) entry which is preliminary data.</text>
</comment>
<dbReference type="AlphaFoldDB" id="A0A7J6RH66"/>
<name>A0A7J6RH66_PEROL</name>
<feature type="non-terminal residue" evidence="1">
    <location>
        <position position="1"/>
    </location>
</feature>
<proteinExistence type="predicted"/>
<sequence length="271" mass="29311">MGTTASSTVVATDGMLLPTLNTAAIESAVYTAAGEEIRNVTDDTYMWIGEDSNGHHTIPSTDPYWQLLGIMTTGGGGRTPPPEYSICNGLNRVANAVDKGIEMKRLVSNLPRGSGFESLVEVFLKQLDVVLRSKEPPSQGSIAACVALSGILRLAVRVLPAARMPTLHKLSKGSALIIGSSPSSSLSQYTVGLYSSLFELCMALWRIEDSHNTTERTDNTSGGVLYPYMEDSITTIIDHGLLTTVMILLLRCMISPTVRLRDRAMQIFIIM</sequence>
<accession>A0A7J6RH66</accession>
<evidence type="ECO:0000313" key="1">
    <source>
        <dbReference type="EMBL" id="KAF4719671.1"/>
    </source>
</evidence>
<protein>
    <submittedName>
        <fullName evidence="1">Uncharacterized protein</fullName>
    </submittedName>
</protein>
<reference evidence="1 2" key="1">
    <citation type="submission" date="2020-04" db="EMBL/GenBank/DDBJ databases">
        <title>Perkinsus olseni comparative genomics.</title>
        <authorList>
            <person name="Bogema D.R."/>
        </authorList>
    </citation>
    <scope>NUCLEOTIDE SEQUENCE [LARGE SCALE GENOMIC DNA]</scope>
    <source>
        <strain evidence="1">ATCC PRA-205</strain>
    </source>
</reference>
<dbReference type="EMBL" id="JABANM010022395">
    <property type="protein sequence ID" value="KAF4719671.1"/>
    <property type="molecule type" value="Genomic_DNA"/>
</dbReference>
<organism evidence="1 2">
    <name type="scientific">Perkinsus olseni</name>
    <name type="common">Perkinsus atlanticus</name>
    <dbReference type="NCBI Taxonomy" id="32597"/>
    <lineage>
        <taxon>Eukaryota</taxon>
        <taxon>Sar</taxon>
        <taxon>Alveolata</taxon>
        <taxon>Perkinsozoa</taxon>
        <taxon>Perkinsea</taxon>
        <taxon>Perkinsida</taxon>
        <taxon>Perkinsidae</taxon>
        <taxon>Perkinsus</taxon>
    </lineage>
</organism>